<dbReference type="Proteomes" id="UP000300142">
    <property type="component" value="Unassembled WGS sequence"/>
</dbReference>
<comment type="caution">
    <text evidence="2">The sequence shown here is derived from an EMBL/GenBank/DDBJ whole genome shotgun (WGS) entry which is preliminary data.</text>
</comment>
<keyword evidence="3" id="KW-1185">Reference proteome</keyword>
<keyword evidence="1" id="KW-0812">Transmembrane</keyword>
<dbReference type="EMBL" id="BJCE01000051">
    <property type="protein sequence ID" value="GCL36826.1"/>
    <property type="molecule type" value="Genomic_DNA"/>
</dbReference>
<evidence type="ECO:0000313" key="2">
    <source>
        <dbReference type="EMBL" id="GCL36826.1"/>
    </source>
</evidence>
<keyword evidence="1" id="KW-1133">Transmembrane helix</keyword>
<reference evidence="3" key="1">
    <citation type="submission" date="2019-02" db="EMBL/GenBank/DDBJ databases">
        <title>Draft genome sequence of Sphaerospermopsis reniformis NIES-1949.</title>
        <authorList>
            <person name="Yamaguchi H."/>
            <person name="Suzuki S."/>
            <person name="Kawachi M."/>
        </authorList>
    </citation>
    <scope>NUCLEOTIDE SEQUENCE [LARGE SCALE GENOMIC DNA]</scope>
    <source>
        <strain evidence="3">NIES-1949</strain>
    </source>
</reference>
<evidence type="ECO:0000256" key="1">
    <source>
        <dbReference type="SAM" id="Phobius"/>
    </source>
</evidence>
<organism evidence="2 3">
    <name type="scientific">Sphaerospermopsis reniformis</name>
    <dbReference type="NCBI Taxonomy" id="531300"/>
    <lineage>
        <taxon>Bacteria</taxon>
        <taxon>Bacillati</taxon>
        <taxon>Cyanobacteriota</taxon>
        <taxon>Cyanophyceae</taxon>
        <taxon>Nostocales</taxon>
        <taxon>Aphanizomenonaceae</taxon>
        <taxon>Sphaerospermopsis</taxon>
    </lineage>
</organism>
<feature type="transmembrane region" description="Helical" evidence="1">
    <location>
        <begin position="21"/>
        <end position="42"/>
    </location>
</feature>
<name>A0A479ZZ19_9CYAN</name>
<evidence type="ECO:0000313" key="3">
    <source>
        <dbReference type="Proteomes" id="UP000300142"/>
    </source>
</evidence>
<accession>A0A479ZZ19</accession>
<dbReference type="AlphaFoldDB" id="A0A479ZZ19"/>
<proteinExistence type="predicted"/>
<sequence>MSKLHSIFSIKFFQKKMTKKFIAYFFIGFLVISSITLPGTIFNYSRVLAANSSNQTEKC</sequence>
<protein>
    <submittedName>
        <fullName evidence="2">Uncharacterized protein</fullName>
    </submittedName>
</protein>
<gene>
    <name evidence="2" type="ORF">SR1949_19320</name>
</gene>
<keyword evidence="1" id="KW-0472">Membrane</keyword>